<dbReference type="EMBL" id="CADCWJ010000706">
    <property type="protein sequence ID" value="CAA9579733.1"/>
    <property type="molecule type" value="Genomic_DNA"/>
</dbReference>
<name>A0A6J4VK68_9BACT</name>
<sequence>VAVRSHLHQQPRHRRTASRDACPALGAGSAGDRRLSAWLHCHGRRSRHLRLDRPAHADRLPVRAGARPARDRHALRPLRTPAATPDRAVDQHAGRDRLRARPGGRAADPAPVRPGVHWRGRGRHLARDRAGPQRGASHGARVQPAGRDRLLRAGRRPASRGNVDAGGRLAGSAWHGRAYYRGDGGDRLARRAGITSGRTPRRRRDRVDIR</sequence>
<accession>A0A6J4VK68</accession>
<evidence type="ECO:0000256" key="1">
    <source>
        <dbReference type="SAM" id="MobiDB-lite"/>
    </source>
</evidence>
<reference evidence="2" key="1">
    <citation type="submission" date="2020-02" db="EMBL/GenBank/DDBJ databases">
        <authorList>
            <person name="Meier V. D."/>
        </authorList>
    </citation>
    <scope>NUCLEOTIDE SEQUENCE</scope>
    <source>
        <strain evidence="2">AVDCRST_MAG87</strain>
    </source>
</reference>
<organism evidence="2">
    <name type="scientific">uncultured Thermomicrobiales bacterium</name>
    <dbReference type="NCBI Taxonomy" id="1645740"/>
    <lineage>
        <taxon>Bacteria</taxon>
        <taxon>Pseudomonadati</taxon>
        <taxon>Thermomicrobiota</taxon>
        <taxon>Thermomicrobia</taxon>
        <taxon>Thermomicrobiales</taxon>
        <taxon>environmental samples</taxon>
    </lineage>
</organism>
<gene>
    <name evidence="2" type="ORF">AVDCRST_MAG87-3209</name>
</gene>
<feature type="region of interest" description="Disordered" evidence="1">
    <location>
        <begin position="52"/>
        <end position="210"/>
    </location>
</feature>
<feature type="compositionally biased region" description="Basic and acidic residues" evidence="1">
    <location>
        <begin position="52"/>
        <end position="61"/>
    </location>
</feature>
<proteinExistence type="predicted"/>
<protein>
    <submittedName>
        <fullName evidence="2">Multidrug resistance transporter, Bcr/CflA family</fullName>
    </submittedName>
</protein>
<feature type="non-terminal residue" evidence="2">
    <location>
        <position position="1"/>
    </location>
</feature>
<dbReference type="AlphaFoldDB" id="A0A6J4VK68"/>
<feature type="compositionally biased region" description="Low complexity" evidence="1">
    <location>
        <begin position="101"/>
        <end position="115"/>
    </location>
</feature>
<feature type="compositionally biased region" description="Basic and acidic residues" evidence="1">
    <location>
        <begin position="87"/>
        <end position="99"/>
    </location>
</feature>
<feature type="compositionally biased region" description="Basic residues" evidence="1">
    <location>
        <begin position="1"/>
        <end position="16"/>
    </location>
</feature>
<feature type="non-terminal residue" evidence="2">
    <location>
        <position position="210"/>
    </location>
</feature>
<feature type="region of interest" description="Disordered" evidence="1">
    <location>
        <begin position="1"/>
        <end position="29"/>
    </location>
</feature>
<evidence type="ECO:0000313" key="2">
    <source>
        <dbReference type="EMBL" id="CAA9579733.1"/>
    </source>
</evidence>